<keyword evidence="7" id="KW-1185">Reference proteome</keyword>
<gene>
    <name evidence="6" type="ORF">ACFP3R_00200</name>
</gene>
<dbReference type="Pfam" id="PF00440">
    <property type="entry name" value="TetR_N"/>
    <property type="match status" value="1"/>
</dbReference>
<keyword evidence="2 4" id="KW-0238">DNA-binding</keyword>
<name>A0ABW1NWH0_9PSEU</name>
<sequence length="190" mass="21095">MDTLRERKKAATRMALHQAALRLALEHGPDRVTVESIADAAAVSRRTFSNYFAGKEEAIFYGDLVRLRRLLDLVRAQPAGPPRPALVRAASELTDEGFDPEWLTRRRQVSRHPSLVAHQVAAYAAVERDLTAEIARRQAVDDPLRARVLAATFLAALRAATQHWLDHPDRPPAEVIAEAMGPAWPTGEQN</sequence>
<keyword evidence="3" id="KW-0804">Transcription</keyword>
<dbReference type="InterPro" id="IPR023772">
    <property type="entry name" value="DNA-bd_HTH_TetR-type_CS"/>
</dbReference>
<dbReference type="EMBL" id="JBHSQO010000001">
    <property type="protein sequence ID" value="MFC6087685.1"/>
    <property type="molecule type" value="Genomic_DNA"/>
</dbReference>
<evidence type="ECO:0000256" key="2">
    <source>
        <dbReference type="ARBA" id="ARBA00023125"/>
    </source>
</evidence>
<evidence type="ECO:0000256" key="3">
    <source>
        <dbReference type="ARBA" id="ARBA00023163"/>
    </source>
</evidence>
<dbReference type="PROSITE" id="PS01081">
    <property type="entry name" value="HTH_TETR_1"/>
    <property type="match status" value="1"/>
</dbReference>
<dbReference type="Gene3D" id="1.10.357.10">
    <property type="entry name" value="Tetracycline Repressor, domain 2"/>
    <property type="match status" value="1"/>
</dbReference>
<dbReference type="SUPFAM" id="SSF46689">
    <property type="entry name" value="Homeodomain-like"/>
    <property type="match status" value="1"/>
</dbReference>
<dbReference type="Pfam" id="PF17754">
    <property type="entry name" value="TetR_C_14"/>
    <property type="match status" value="1"/>
</dbReference>
<evidence type="ECO:0000256" key="1">
    <source>
        <dbReference type="ARBA" id="ARBA00023015"/>
    </source>
</evidence>
<comment type="caution">
    <text evidence="6">The sequence shown here is derived from an EMBL/GenBank/DDBJ whole genome shotgun (WGS) entry which is preliminary data.</text>
</comment>
<dbReference type="Proteomes" id="UP001596220">
    <property type="component" value="Unassembled WGS sequence"/>
</dbReference>
<accession>A0ABW1NWH0</accession>
<dbReference type="RefSeq" id="WP_380631511.1">
    <property type="nucleotide sequence ID" value="NZ_JBHSQO010000001.1"/>
</dbReference>
<keyword evidence="1" id="KW-0805">Transcription regulation</keyword>
<dbReference type="PANTHER" id="PTHR30055:SF238">
    <property type="entry name" value="MYCOFACTOCIN BIOSYNTHESIS TRANSCRIPTIONAL REGULATOR MFTR-RELATED"/>
    <property type="match status" value="1"/>
</dbReference>
<feature type="domain" description="HTH tetR-type" evidence="5">
    <location>
        <begin position="10"/>
        <end position="70"/>
    </location>
</feature>
<dbReference type="InterPro" id="IPR050109">
    <property type="entry name" value="HTH-type_TetR-like_transc_reg"/>
</dbReference>
<reference evidence="7" key="1">
    <citation type="journal article" date="2019" name="Int. J. Syst. Evol. Microbiol.">
        <title>The Global Catalogue of Microorganisms (GCM) 10K type strain sequencing project: providing services to taxonomists for standard genome sequencing and annotation.</title>
        <authorList>
            <consortium name="The Broad Institute Genomics Platform"/>
            <consortium name="The Broad Institute Genome Sequencing Center for Infectious Disease"/>
            <person name="Wu L."/>
            <person name="Ma J."/>
        </authorList>
    </citation>
    <scope>NUCLEOTIDE SEQUENCE [LARGE SCALE GENOMIC DNA]</scope>
    <source>
        <strain evidence="7">CGMCC 4.7246</strain>
    </source>
</reference>
<evidence type="ECO:0000256" key="4">
    <source>
        <dbReference type="PROSITE-ProRule" id="PRU00335"/>
    </source>
</evidence>
<evidence type="ECO:0000313" key="7">
    <source>
        <dbReference type="Proteomes" id="UP001596220"/>
    </source>
</evidence>
<protein>
    <submittedName>
        <fullName evidence="6">TetR/AcrR family transcriptional regulator</fullName>
    </submittedName>
</protein>
<feature type="DNA-binding region" description="H-T-H motif" evidence="4">
    <location>
        <begin position="33"/>
        <end position="52"/>
    </location>
</feature>
<evidence type="ECO:0000313" key="6">
    <source>
        <dbReference type="EMBL" id="MFC6087685.1"/>
    </source>
</evidence>
<organism evidence="6 7">
    <name type="scientific">Saccharothrix lopnurensis</name>
    <dbReference type="NCBI Taxonomy" id="1670621"/>
    <lineage>
        <taxon>Bacteria</taxon>
        <taxon>Bacillati</taxon>
        <taxon>Actinomycetota</taxon>
        <taxon>Actinomycetes</taxon>
        <taxon>Pseudonocardiales</taxon>
        <taxon>Pseudonocardiaceae</taxon>
        <taxon>Saccharothrix</taxon>
    </lineage>
</organism>
<dbReference type="InterPro" id="IPR001647">
    <property type="entry name" value="HTH_TetR"/>
</dbReference>
<dbReference type="PANTHER" id="PTHR30055">
    <property type="entry name" value="HTH-TYPE TRANSCRIPTIONAL REGULATOR RUTR"/>
    <property type="match status" value="1"/>
</dbReference>
<dbReference type="InterPro" id="IPR009057">
    <property type="entry name" value="Homeodomain-like_sf"/>
</dbReference>
<dbReference type="PROSITE" id="PS50977">
    <property type="entry name" value="HTH_TETR_2"/>
    <property type="match status" value="1"/>
</dbReference>
<dbReference type="Gene3D" id="1.10.10.60">
    <property type="entry name" value="Homeodomain-like"/>
    <property type="match status" value="1"/>
</dbReference>
<proteinExistence type="predicted"/>
<evidence type="ECO:0000259" key="5">
    <source>
        <dbReference type="PROSITE" id="PS50977"/>
    </source>
</evidence>
<dbReference type="InterPro" id="IPR041347">
    <property type="entry name" value="MftR_C"/>
</dbReference>